<feature type="domain" description="Zn(2)-C6 fungal-type" evidence="6">
    <location>
        <begin position="4"/>
        <end position="32"/>
    </location>
</feature>
<dbReference type="PROSITE" id="PS50048">
    <property type="entry name" value="ZN2_CY6_FUNGAL_2"/>
    <property type="match status" value="1"/>
</dbReference>
<protein>
    <recommendedName>
        <fullName evidence="6">Zn(2)-C6 fungal-type domain-containing protein</fullName>
    </recommendedName>
</protein>
<dbReference type="OrthoDB" id="5380854at2759"/>
<keyword evidence="4" id="KW-0539">Nucleus</keyword>
<dbReference type="GO" id="GO:0000981">
    <property type="term" value="F:DNA-binding transcription factor activity, RNA polymerase II-specific"/>
    <property type="evidence" value="ECO:0007669"/>
    <property type="project" value="InterPro"/>
</dbReference>
<proteinExistence type="predicted"/>
<evidence type="ECO:0000256" key="3">
    <source>
        <dbReference type="ARBA" id="ARBA00023163"/>
    </source>
</evidence>
<dbReference type="PROSITE" id="PS00463">
    <property type="entry name" value="ZN2_CY6_FUNGAL_1"/>
    <property type="match status" value="1"/>
</dbReference>
<evidence type="ECO:0000256" key="4">
    <source>
        <dbReference type="ARBA" id="ARBA00023242"/>
    </source>
</evidence>
<dbReference type="Pfam" id="PF11951">
    <property type="entry name" value="Fungal_trans_2"/>
    <property type="match status" value="1"/>
</dbReference>
<dbReference type="AlphaFoldDB" id="A0A9W9FSZ7"/>
<reference evidence="7" key="1">
    <citation type="submission" date="2022-11" db="EMBL/GenBank/DDBJ databases">
        <authorList>
            <person name="Petersen C."/>
        </authorList>
    </citation>
    <scope>NUCLEOTIDE SEQUENCE</scope>
    <source>
        <strain evidence="7">IBT 34128</strain>
    </source>
</reference>
<keyword evidence="8" id="KW-1185">Reference proteome</keyword>
<accession>A0A9W9FSZ7</accession>
<keyword evidence="2" id="KW-0238">DNA-binding</keyword>
<dbReference type="InterPro" id="IPR053175">
    <property type="entry name" value="DHMBA_Reg_Transcription_Factor"/>
</dbReference>
<evidence type="ECO:0000256" key="1">
    <source>
        <dbReference type="ARBA" id="ARBA00023015"/>
    </source>
</evidence>
<keyword evidence="3" id="KW-0804">Transcription</keyword>
<dbReference type="GO" id="GO:0008270">
    <property type="term" value="F:zinc ion binding"/>
    <property type="evidence" value="ECO:0007669"/>
    <property type="project" value="InterPro"/>
</dbReference>
<dbReference type="GeneID" id="81392988"/>
<dbReference type="PANTHER" id="PTHR38791">
    <property type="entry name" value="ZN(II)2CYS6 TRANSCRIPTION FACTOR (EUROFUNG)-RELATED-RELATED"/>
    <property type="match status" value="1"/>
</dbReference>
<dbReference type="EMBL" id="JAPMSZ010000004">
    <property type="protein sequence ID" value="KAJ5105891.1"/>
    <property type="molecule type" value="Genomic_DNA"/>
</dbReference>
<feature type="region of interest" description="Disordered" evidence="5">
    <location>
        <begin position="586"/>
        <end position="609"/>
    </location>
</feature>
<evidence type="ECO:0000259" key="6">
    <source>
        <dbReference type="PROSITE" id="PS50048"/>
    </source>
</evidence>
<dbReference type="Pfam" id="PF00172">
    <property type="entry name" value="Zn_clus"/>
    <property type="match status" value="1"/>
</dbReference>
<evidence type="ECO:0000313" key="8">
    <source>
        <dbReference type="Proteomes" id="UP001141434"/>
    </source>
</evidence>
<dbReference type="GO" id="GO:0003677">
    <property type="term" value="F:DNA binding"/>
    <property type="evidence" value="ECO:0007669"/>
    <property type="project" value="UniProtKB-KW"/>
</dbReference>
<sequence length="629" mass="70472">MNKGCYTCRRRRVICDNAQPTCRKCRNAGKECLGYQKPLVWVKGGVASRGKMMGRSFDDTKKLAPDSKQQFPAEAHDPTGNTSFGFFSVVAPSDAELLGSGIQPNLQTNIWDHGMPEVALAGSEEPDTRVVHVRSVTPPEYISAPWGLVDPLLKDLGPLSRHYIFHYNQHMVGDFALYSQFKNPFRDIISLVGHSPVLAHSISAMGALHYSLVSDSDTTLMPWSTNNLETVSWVLTPEEIENVITPAASRRPSSKVYQQFLEFKQRALHQLSMDLDSPVMQRDHRTLAGIVVLALLDLFESGSGAWSYHIEGAKKLIKSRPKDELPQGILEGLETFAIDGCLIMEIMGSTLARCGALSPPFYSWMGPVILKRLEETSWVGCPAYLLEVIFFIHALWYPESEPAISIPLPAAVQPGQPLTPESFAALLQGIRNFDPVAWAEEMQAFFFIPDLSSRIALAAAYQAAVYLYTSRVLSRPRPGFSPPWSDLGLPADHERVATDLLAQICLIPVSDPHFKCLIWPSFIAGAESHRLSQRALVLEKLGTIYQAVTSVNVRNAAWVLRLMWQKHDLKRRERRRLFRPFSVDDSAGEGAAAQDRVNSDDDEDDDDEYDDMFDWVEELDHSRLDWLFI</sequence>
<name>A0A9W9FSZ7_9EURO</name>
<evidence type="ECO:0000313" key="7">
    <source>
        <dbReference type="EMBL" id="KAJ5105891.1"/>
    </source>
</evidence>
<dbReference type="SMART" id="SM00066">
    <property type="entry name" value="GAL4"/>
    <property type="match status" value="1"/>
</dbReference>
<evidence type="ECO:0000256" key="2">
    <source>
        <dbReference type="ARBA" id="ARBA00023125"/>
    </source>
</evidence>
<dbReference type="RefSeq" id="XP_056514887.1">
    <property type="nucleotide sequence ID" value="XM_056653820.1"/>
</dbReference>
<dbReference type="PANTHER" id="PTHR38791:SF11">
    <property type="entry name" value="ZN(II)2CYS6 TRANSCRIPTION FACTOR (EUROFUNG)"/>
    <property type="match status" value="1"/>
</dbReference>
<feature type="compositionally biased region" description="Acidic residues" evidence="5">
    <location>
        <begin position="600"/>
        <end position="609"/>
    </location>
</feature>
<dbReference type="CDD" id="cd00067">
    <property type="entry name" value="GAL4"/>
    <property type="match status" value="1"/>
</dbReference>
<keyword evidence="1" id="KW-0805">Transcription regulation</keyword>
<dbReference type="Proteomes" id="UP001141434">
    <property type="component" value="Unassembled WGS sequence"/>
</dbReference>
<dbReference type="Gene3D" id="4.10.240.10">
    <property type="entry name" value="Zn(2)-C6 fungal-type DNA-binding domain"/>
    <property type="match status" value="1"/>
</dbReference>
<dbReference type="InterPro" id="IPR001138">
    <property type="entry name" value="Zn2Cys6_DnaBD"/>
</dbReference>
<organism evidence="7 8">
    <name type="scientific">Penicillium alfredii</name>
    <dbReference type="NCBI Taxonomy" id="1506179"/>
    <lineage>
        <taxon>Eukaryota</taxon>
        <taxon>Fungi</taxon>
        <taxon>Dikarya</taxon>
        <taxon>Ascomycota</taxon>
        <taxon>Pezizomycotina</taxon>
        <taxon>Eurotiomycetes</taxon>
        <taxon>Eurotiomycetidae</taxon>
        <taxon>Eurotiales</taxon>
        <taxon>Aspergillaceae</taxon>
        <taxon>Penicillium</taxon>
    </lineage>
</organism>
<gene>
    <name evidence="7" type="ORF">NUU61_003238</name>
</gene>
<comment type="caution">
    <text evidence="7">The sequence shown here is derived from an EMBL/GenBank/DDBJ whole genome shotgun (WGS) entry which is preliminary data.</text>
</comment>
<reference evidence="7" key="2">
    <citation type="journal article" date="2023" name="IMA Fungus">
        <title>Comparative genomic study of the Penicillium genus elucidates a diverse pangenome and 15 lateral gene transfer events.</title>
        <authorList>
            <person name="Petersen C."/>
            <person name="Sorensen T."/>
            <person name="Nielsen M.R."/>
            <person name="Sondergaard T.E."/>
            <person name="Sorensen J.L."/>
            <person name="Fitzpatrick D.A."/>
            <person name="Frisvad J.C."/>
            <person name="Nielsen K.L."/>
        </authorList>
    </citation>
    <scope>NUCLEOTIDE SEQUENCE</scope>
    <source>
        <strain evidence="7">IBT 34128</strain>
    </source>
</reference>
<evidence type="ECO:0000256" key="5">
    <source>
        <dbReference type="SAM" id="MobiDB-lite"/>
    </source>
</evidence>
<dbReference type="InterPro" id="IPR036864">
    <property type="entry name" value="Zn2-C6_fun-type_DNA-bd_sf"/>
</dbReference>
<dbReference type="InterPro" id="IPR021858">
    <property type="entry name" value="Fun_TF"/>
</dbReference>
<dbReference type="SUPFAM" id="SSF57701">
    <property type="entry name" value="Zn2/Cys6 DNA-binding domain"/>
    <property type="match status" value="1"/>
</dbReference>